<accession>A0A9W7KRT6</accession>
<dbReference type="EMBL" id="QOKW01000023">
    <property type="protein sequence ID" value="KAA0677471.1"/>
    <property type="molecule type" value="Genomic_DNA"/>
</dbReference>
<evidence type="ECO:0000256" key="1">
    <source>
        <dbReference type="SAM" id="Phobius"/>
    </source>
</evidence>
<organism evidence="2 3">
    <name type="scientific">Roseomonas genomospecies 6</name>
    <dbReference type="NCBI Taxonomy" id="214106"/>
    <lineage>
        <taxon>Bacteria</taxon>
        <taxon>Pseudomonadati</taxon>
        <taxon>Pseudomonadota</taxon>
        <taxon>Alphaproteobacteria</taxon>
        <taxon>Acetobacterales</taxon>
        <taxon>Roseomonadaceae</taxon>
        <taxon>Roseomonas</taxon>
    </lineage>
</organism>
<dbReference type="OrthoDB" id="149912at2"/>
<gene>
    <name evidence="2" type="ORF">DS843_23075</name>
</gene>
<feature type="transmembrane region" description="Helical" evidence="1">
    <location>
        <begin position="494"/>
        <end position="517"/>
    </location>
</feature>
<dbReference type="Proteomes" id="UP000480854">
    <property type="component" value="Unassembled WGS sequence"/>
</dbReference>
<proteinExistence type="predicted"/>
<name>A0A9W7KRT6_9PROT</name>
<keyword evidence="1" id="KW-0812">Transmembrane</keyword>
<keyword evidence="3" id="KW-1185">Reference proteome</keyword>
<comment type="caution">
    <text evidence="2">The sequence shown here is derived from an EMBL/GenBank/DDBJ whole genome shotgun (WGS) entry which is preliminary data.</text>
</comment>
<feature type="transmembrane region" description="Helical" evidence="1">
    <location>
        <begin position="455"/>
        <end position="482"/>
    </location>
</feature>
<protein>
    <submittedName>
        <fullName evidence="2">Uncharacterized protein</fullName>
    </submittedName>
</protein>
<keyword evidence="1" id="KW-0472">Membrane</keyword>
<reference evidence="2 3" key="1">
    <citation type="submission" date="2018-07" db="EMBL/GenBank/DDBJ databases">
        <title>Genome sequence of Azospirillum sp. ATCC 49961.</title>
        <authorList>
            <person name="Sant'Anna F.H."/>
            <person name="Baldani J.I."/>
            <person name="Zilli J.E."/>
            <person name="Reis V.M."/>
            <person name="Hartmann A."/>
            <person name="Cruz L."/>
            <person name="de Souza E.M."/>
            <person name="de Oliveira Pedrosa F."/>
            <person name="Passaglia L.M.P."/>
        </authorList>
    </citation>
    <scope>NUCLEOTIDE SEQUENCE [LARGE SCALE GENOMIC DNA]</scope>
    <source>
        <strain evidence="2 3">ATCC 49961</strain>
    </source>
</reference>
<dbReference type="RefSeq" id="WP_149471192.1">
    <property type="nucleotide sequence ID" value="NZ_QOKW01000023.1"/>
</dbReference>
<keyword evidence="1" id="KW-1133">Transmembrane helix</keyword>
<sequence>MSDTAMSDTAMSDTAMTIGTLAEGEGLIRAGDPPRIVAEHAVFLFYPFRHGTASWPLKPTETLGSLAGQDWLPNIGGEPSDPKGQSLWKESPWPLTDLDPQVTEQLTVRDGQGALKVLALPSQRNIRKWLTGGQVSELRLRLPFSASARKRLERRGLPRIDSVGVDFGSIRLLPFRTGQGVLLVETRFVTGGPMPDTVLVEAATALCHDRGLEWRLTNGDHVPTRGGKDRFTLASLLGSLVQDTALQPLNGRRLFSYAFAAFDERLDDQRRDRLLVQLSRKYTDDYRIMDPLGDASHVRVFDTVAHAAYSEGCATVVERLPANGADKPPDFLTGFLKNAVEARYLGVAALDVHAREALLTLSRDSTFWPDMDNPSEEQIESLSRLQKQILAYRLRCRVSRVSPISMHNSFHEILSNAFRLDGILRDVNDDAQEIGTYLQERQAELKRESEKIWRLLIKMIAGASILSVVTDLLNFFGIKFYSGDAAIVLDFDSYLLYIVVLIFIFSFALFFAPLIFLRNSRDD</sequence>
<evidence type="ECO:0000313" key="3">
    <source>
        <dbReference type="Proteomes" id="UP000480854"/>
    </source>
</evidence>
<dbReference type="AlphaFoldDB" id="A0A9W7KRT6"/>
<evidence type="ECO:0000313" key="2">
    <source>
        <dbReference type="EMBL" id="KAA0677471.1"/>
    </source>
</evidence>